<dbReference type="GO" id="GO:0005921">
    <property type="term" value="C:gap junction"/>
    <property type="evidence" value="ECO:0007669"/>
    <property type="project" value="UniProtKB-SubCell"/>
</dbReference>
<reference evidence="13 14" key="1">
    <citation type="journal article" date="2019" name="Sci. Rep.">
        <title>Orb-weaving spider Araneus ventricosus genome elucidates the spidroin gene catalogue.</title>
        <authorList>
            <person name="Kono N."/>
            <person name="Nakamura H."/>
            <person name="Ohtoshi R."/>
            <person name="Moran D.A.P."/>
            <person name="Shinohara A."/>
            <person name="Yoshida Y."/>
            <person name="Fujiwara M."/>
            <person name="Mori M."/>
            <person name="Tomita M."/>
            <person name="Arakawa K."/>
        </authorList>
    </citation>
    <scope>NUCLEOTIDE SEQUENCE [LARGE SCALE GENOMIC DNA]</scope>
</reference>
<evidence type="ECO:0000313" key="14">
    <source>
        <dbReference type="Proteomes" id="UP000499080"/>
    </source>
</evidence>
<dbReference type="InterPro" id="IPR000990">
    <property type="entry name" value="Innexin"/>
</dbReference>
<keyword evidence="9 12" id="KW-0406">Ion transport</keyword>
<dbReference type="GO" id="GO:0005243">
    <property type="term" value="F:gap junction channel activity"/>
    <property type="evidence" value="ECO:0007669"/>
    <property type="project" value="TreeGrafter"/>
</dbReference>
<dbReference type="Pfam" id="PF00876">
    <property type="entry name" value="Innexin"/>
    <property type="match status" value="1"/>
</dbReference>
<dbReference type="PROSITE" id="PS51013">
    <property type="entry name" value="PANNEXIN"/>
    <property type="match status" value="1"/>
</dbReference>
<evidence type="ECO:0000256" key="3">
    <source>
        <dbReference type="ARBA" id="ARBA00022448"/>
    </source>
</evidence>
<dbReference type="PANTHER" id="PTHR11893:SF41">
    <property type="entry name" value="INNEXIN INX2"/>
    <property type="match status" value="1"/>
</dbReference>
<dbReference type="PANTHER" id="PTHR11893">
    <property type="entry name" value="INNEXIN"/>
    <property type="match status" value="1"/>
</dbReference>
<dbReference type="Proteomes" id="UP000499080">
    <property type="component" value="Unassembled WGS sequence"/>
</dbReference>
<evidence type="ECO:0000256" key="8">
    <source>
        <dbReference type="ARBA" id="ARBA00022989"/>
    </source>
</evidence>
<accession>A0A4Y2BKZ5</accession>
<evidence type="ECO:0000256" key="4">
    <source>
        <dbReference type="ARBA" id="ARBA00022475"/>
    </source>
</evidence>
<evidence type="ECO:0000256" key="10">
    <source>
        <dbReference type="ARBA" id="ARBA00023136"/>
    </source>
</evidence>
<protein>
    <recommendedName>
        <fullName evidence="12">Innexin</fullName>
    </recommendedName>
</protein>
<dbReference type="EMBL" id="BGPR01000086">
    <property type="protein sequence ID" value="GBL92387.1"/>
    <property type="molecule type" value="Genomic_DNA"/>
</dbReference>
<keyword evidence="5 12" id="KW-0812">Transmembrane</keyword>
<keyword evidence="11 12" id="KW-0407">Ion channel</keyword>
<evidence type="ECO:0000256" key="1">
    <source>
        <dbReference type="ARBA" id="ARBA00004610"/>
    </source>
</evidence>
<keyword evidence="4" id="KW-1003">Cell membrane</keyword>
<gene>
    <name evidence="13" type="primary">inx2_10</name>
    <name evidence="12" type="synonym">inx</name>
    <name evidence="13" type="ORF">AVEN_174683_1</name>
</gene>
<keyword evidence="7" id="KW-0965">Cell junction</keyword>
<feature type="transmembrane region" description="Helical" evidence="12">
    <location>
        <begin position="108"/>
        <end position="130"/>
    </location>
</feature>
<keyword evidence="6" id="KW-0303">Gap junction</keyword>
<evidence type="ECO:0000313" key="13">
    <source>
        <dbReference type="EMBL" id="GBL92387.1"/>
    </source>
</evidence>
<evidence type="ECO:0000256" key="9">
    <source>
        <dbReference type="ARBA" id="ARBA00023065"/>
    </source>
</evidence>
<keyword evidence="8 12" id="KW-1133">Transmembrane helix</keyword>
<name>A0A4Y2BKZ5_ARAVE</name>
<comment type="caution">
    <text evidence="13">The sequence shown here is derived from an EMBL/GenBank/DDBJ whole genome shotgun (WGS) entry which is preliminary data.</text>
</comment>
<sequence length="364" mass="42649">MDKLFESLKGILRFKGVVTDNHVFRLHYKVTLPILVAFSLLVTSRQYIGDPISCISKDDIPTRVLDTFCWIHSTFSLENSWYKKVGVEIPYPGVDKYTPDDKRTYHAYYQWVCFVLFLQALLFYLPRYFWKSMESGKIKAMILDLNNPVLNESKRETNLRLLVDYVIANFNHNDSYCGYYTISEIMNAVNVIGQMYLMDTFLGGAFSSYGAEVWKFTEWDWSVRYDPMIRVFPRLAKCTFHRYGSSGDVQRHDAMCILPINIINEKIYVFLWFWFVMLSVVSCIAVAYRILLYVSPEARMRSLKPRASLTREEHLAIVLNKCKVGDWFVISMLAKNLHCINFRDFMSNLSRRLEGKDYNDTSEA</sequence>
<dbReference type="AlphaFoldDB" id="A0A4Y2BKZ5"/>
<keyword evidence="14" id="KW-1185">Reference proteome</keyword>
<dbReference type="GO" id="GO:0007602">
    <property type="term" value="P:phototransduction"/>
    <property type="evidence" value="ECO:0007669"/>
    <property type="project" value="TreeGrafter"/>
</dbReference>
<comment type="subcellular location">
    <subcellularLocation>
        <location evidence="1">Cell junction</location>
        <location evidence="1">Gap junction</location>
    </subcellularLocation>
    <subcellularLocation>
        <location evidence="2 12">Cell membrane</location>
        <topology evidence="2 12">Multi-pass membrane protein</topology>
    </subcellularLocation>
</comment>
<organism evidence="13 14">
    <name type="scientific">Araneus ventricosus</name>
    <name type="common">Orbweaver spider</name>
    <name type="synonym">Epeira ventricosa</name>
    <dbReference type="NCBI Taxonomy" id="182803"/>
    <lineage>
        <taxon>Eukaryota</taxon>
        <taxon>Metazoa</taxon>
        <taxon>Ecdysozoa</taxon>
        <taxon>Arthropoda</taxon>
        <taxon>Chelicerata</taxon>
        <taxon>Arachnida</taxon>
        <taxon>Araneae</taxon>
        <taxon>Araneomorphae</taxon>
        <taxon>Entelegynae</taxon>
        <taxon>Araneoidea</taxon>
        <taxon>Araneidae</taxon>
        <taxon>Araneus</taxon>
    </lineage>
</organism>
<proteinExistence type="inferred from homology"/>
<evidence type="ECO:0000256" key="6">
    <source>
        <dbReference type="ARBA" id="ARBA00022868"/>
    </source>
</evidence>
<feature type="transmembrane region" description="Helical" evidence="12">
    <location>
        <begin position="267"/>
        <end position="291"/>
    </location>
</feature>
<keyword evidence="10 12" id="KW-0472">Membrane</keyword>
<evidence type="ECO:0000256" key="7">
    <source>
        <dbReference type="ARBA" id="ARBA00022949"/>
    </source>
</evidence>
<evidence type="ECO:0000256" key="2">
    <source>
        <dbReference type="ARBA" id="ARBA00004651"/>
    </source>
</evidence>
<evidence type="ECO:0000256" key="12">
    <source>
        <dbReference type="RuleBase" id="RU010713"/>
    </source>
</evidence>
<keyword evidence="3 12" id="KW-0813">Transport</keyword>
<evidence type="ECO:0000256" key="11">
    <source>
        <dbReference type="ARBA" id="ARBA00023303"/>
    </source>
</evidence>
<comment type="similarity">
    <text evidence="12">Belongs to the pannexin family.</text>
</comment>
<evidence type="ECO:0000256" key="5">
    <source>
        <dbReference type="ARBA" id="ARBA00022692"/>
    </source>
</evidence>
<dbReference type="PRINTS" id="PR01262">
    <property type="entry name" value="INNEXIN"/>
</dbReference>
<dbReference type="GO" id="GO:0005886">
    <property type="term" value="C:plasma membrane"/>
    <property type="evidence" value="ECO:0007669"/>
    <property type="project" value="UniProtKB-SubCell"/>
</dbReference>
<dbReference type="OrthoDB" id="5867527at2759"/>
<comment type="caution">
    <text evidence="12">Lacks conserved residue(s) required for the propagation of feature annotation.</text>
</comment>
<dbReference type="GO" id="GO:0034220">
    <property type="term" value="P:monoatomic ion transmembrane transport"/>
    <property type="evidence" value="ECO:0007669"/>
    <property type="project" value="UniProtKB-KW"/>
</dbReference>
<comment type="function">
    <text evidence="12">Structural component of the gap junctions.</text>
</comment>